<gene>
    <name evidence="2" type="ORF">BB560_005500</name>
</gene>
<reference evidence="2 3" key="1">
    <citation type="journal article" date="2018" name="MBio">
        <title>Comparative Genomics Reveals the Core Gene Toolbox for the Fungus-Insect Symbiosis.</title>
        <authorList>
            <person name="Wang Y."/>
            <person name="Stata M."/>
            <person name="Wang W."/>
            <person name="Stajich J.E."/>
            <person name="White M.M."/>
            <person name="Moncalvo J.M."/>
        </authorList>
    </citation>
    <scope>NUCLEOTIDE SEQUENCE [LARGE SCALE GENOMIC DNA]</scope>
    <source>
        <strain evidence="2 3">SC-DP-2</strain>
    </source>
</reference>
<dbReference type="GO" id="GO:0005096">
    <property type="term" value="F:GTPase activator activity"/>
    <property type="evidence" value="ECO:0007669"/>
    <property type="project" value="TreeGrafter"/>
</dbReference>
<evidence type="ECO:0000313" key="2">
    <source>
        <dbReference type="EMBL" id="PVU99433.1"/>
    </source>
</evidence>
<dbReference type="InterPro" id="IPR000195">
    <property type="entry name" value="Rab-GAP-TBC_dom"/>
</dbReference>
<dbReference type="Gene3D" id="1.10.472.80">
    <property type="entry name" value="Ypt/Rab-GAP domain of gyp1p, domain 3"/>
    <property type="match status" value="1"/>
</dbReference>
<dbReference type="PANTHER" id="PTHR22957:SF268">
    <property type="entry name" value="ANKYRIN REPEAT-CONTAINING PROTEIN"/>
    <property type="match status" value="1"/>
</dbReference>
<dbReference type="Pfam" id="PF00566">
    <property type="entry name" value="RabGAP-TBC"/>
    <property type="match status" value="1"/>
</dbReference>
<protein>
    <recommendedName>
        <fullName evidence="1">Rab-GAP TBC domain-containing protein</fullName>
    </recommendedName>
</protein>
<dbReference type="OrthoDB" id="27140at2759"/>
<comment type="caution">
    <text evidence="2">The sequence shown here is derived from an EMBL/GenBank/DDBJ whole genome shotgun (WGS) entry which is preliminary data.</text>
</comment>
<evidence type="ECO:0000313" key="3">
    <source>
        <dbReference type="Proteomes" id="UP000245609"/>
    </source>
</evidence>
<name>A0A2T9Z4A8_9FUNG</name>
<keyword evidence="3" id="KW-1185">Reference proteome</keyword>
<dbReference type="EMBL" id="MBFS01002268">
    <property type="protein sequence ID" value="PVU99433.1"/>
    <property type="molecule type" value="Genomic_DNA"/>
</dbReference>
<proteinExistence type="predicted"/>
<dbReference type="AlphaFoldDB" id="A0A2T9Z4A8"/>
<dbReference type="PROSITE" id="PS50086">
    <property type="entry name" value="TBC_RABGAP"/>
    <property type="match status" value="1"/>
</dbReference>
<dbReference type="STRING" id="133381.A0A2T9Z4A8"/>
<dbReference type="InterPro" id="IPR035969">
    <property type="entry name" value="Rab-GAP_TBC_sf"/>
</dbReference>
<accession>A0A2T9Z4A8</accession>
<organism evidence="2 3">
    <name type="scientific">Smittium megazygosporum</name>
    <dbReference type="NCBI Taxonomy" id="133381"/>
    <lineage>
        <taxon>Eukaryota</taxon>
        <taxon>Fungi</taxon>
        <taxon>Fungi incertae sedis</taxon>
        <taxon>Zoopagomycota</taxon>
        <taxon>Kickxellomycotina</taxon>
        <taxon>Harpellomycetes</taxon>
        <taxon>Harpellales</taxon>
        <taxon>Legeriomycetaceae</taxon>
        <taxon>Smittium</taxon>
    </lineage>
</organism>
<sequence length="216" mass="25475">MDKKNTECSQRIRREVNRYFQRMGKNNLFDISHDPNRFEAVICAYINSNNNIDYKPEFVHLCAPFIFTIHEEYDAFYCFESLMQTLDDFNRSNPVNSQVALFLSWFRSFLPDLYGDFQDEDINLSEFVSAWLKSLLASQLPLGSILQLWDVYLSTTSFLDFHPFVCLSILSFLKDSLEELEYSEIRAIIFRLPEIDIPRLTRLPTFNQKSNNIKSN</sequence>
<dbReference type="Gene3D" id="1.10.8.270">
    <property type="entry name" value="putative rabgap domain of human tbc1 domain family member 14 like domains"/>
    <property type="match status" value="1"/>
</dbReference>
<dbReference type="PANTHER" id="PTHR22957">
    <property type="entry name" value="TBC1 DOMAIN FAMILY MEMBER GTPASE-ACTIVATING PROTEIN"/>
    <property type="match status" value="1"/>
</dbReference>
<dbReference type="SMART" id="SM00164">
    <property type="entry name" value="TBC"/>
    <property type="match status" value="1"/>
</dbReference>
<evidence type="ECO:0000259" key="1">
    <source>
        <dbReference type="PROSITE" id="PS50086"/>
    </source>
</evidence>
<feature type="domain" description="Rab-GAP TBC" evidence="1">
    <location>
        <begin position="1"/>
        <end position="156"/>
    </location>
</feature>
<dbReference type="Proteomes" id="UP000245609">
    <property type="component" value="Unassembled WGS sequence"/>
</dbReference>
<dbReference type="SUPFAM" id="SSF47923">
    <property type="entry name" value="Ypt/Rab-GAP domain of gyp1p"/>
    <property type="match status" value="2"/>
</dbReference>